<sequence>MFSPCSHSHSLLLPCSSKKVCPACPAHSHYRAIAELTIVFVGGRVLCLATVFQGDAATPTPPAAAAAAAAAAVVEFVCFQSLHFPGVEVMRGDLGPGFGRFLAGEERGGMLDRIHADELGNALGHLPVRRRRNHQCRGLRRRVRRLRRAIWGRGRQRGSEGTFGGVGLDGYTGSMSLYSRLWGKVQCNVQRACHACCWAVRVSTSLICCALAGPGGSWRSPWRVLLAAMDCTGQTGRRLLEGGAP</sequence>
<organism evidence="1 2">
    <name type="scientific">Aspergillus indologenus CBS 114.80</name>
    <dbReference type="NCBI Taxonomy" id="1450541"/>
    <lineage>
        <taxon>Eukaryota</taxon>
        <taxon>Fungi</taxon>
        <taxon>Dikarya</taxon>
        <taxon>Ascomycota</taxon>
        <taxon>Pezizomycotina</taxon>
        <taxon>Eurotiomycetes</taxon>
        <taxon>Eurotiomycetidae</taxon>
        <taxon>Eurotiales</taxon>
        <taxon>Aspergillaceae</taxon>
        <taxon>Aspergillus</taxon>
        <taxon>Aspergillus subgen. Circumdati</taxon>
    </lineage>
</organism>
<accession>A0A2V5IMM9</accession>
<reference evidence="1 2" key="1">
    <citation type="submission" date="2018-02" db="EMBL/GenBank/DDBJ databases">
        <title>The genomes of Aspergillus section Nigri reveals drivers in fungal speciation.</title>
        <authorList>
            <consortium name="DOE Joint Genome Institute"/>
            <person name="Vesth T.C."/>
            <person name="Nybo J."/>
            <person name="Theobald S."/>
            <person name="Brandl J."/>
            <person name="Frisvad J.C."/>
            <person name="Nielsen K.F."/>
            <person name="Lyhne E.K."/>
            <person name="Kogle M.E."/>
            <person name="Kuo A."/>
            <person name="Riley R."/>
            <person name="Clum A."/>
            <person name="Nolan M."/>
            <person name="Lipzen A."/>
            <person name="Salamov A."/>
            <person name="Henrissat B."/>
            <person name="Wiebenga A."/>
            <person name="De vries R.P."/>
            <person name="Grigoriev I.V."/>
            <person name="Mortensen U.H."/>
            <person name="Andersen M.R."/>
            <person name="Baker S.E."/>
        </authorList>
    </citation>
    <scope>NUCLEOTIDE SEQUENCE [LARGE SCALE GENOMIC DNA]</scope>
    <source>
        <strain evidence="1 2">CBS 114.80</strain>
    </source>
</reference>
<dbReference type="AlphaFoldDB" id="A0A2V5IMM9"/>
<proteinExistence type="predicted"/>
<name>A0A2V5IMM9_9EURO</name>
<dbReference type="EMBL" id="KZ825470">
    <property type="protein sequence ID" value="PYI35313.1"/>
    <property type="molecule type" value="Genomic_DNA"/>
</dbReference>
<dbReference type="Proteomes" id="UP000248817">
    <property type="component" value="Unassembled WGS sequence"/>
</dbReference>
<keyword evidence="2" id="KW-1185">Reference proteome</keyword>
<evidence type="ECO:0000313" key="1">
    <source>
        <dbReference type="EMBL" id="PYI35313.1"/>
    </source>
</evidence>
<evidence type="ECO:0000313" key="2">
    <source>
        <dbReference type="Proteomes" id="UP000248817"/>
    </source>
</evidence>
<gene>
    <name evidence="1" type="ORF">BP00DRAFT_252437</name>
</gene>
<protein>
    <submittedName>
        <fullName evidence="1">Uncharacterized protein</fullName>
    </submittedName>
</protein>